<proteinExistence type="predicted"/>
<dbReference type="AlphaFoldDB" id="A0A2X3GUY3"/>
<accession>A0A2X3GUY3</accession>
<evidence type="ECO:0000313" key="2">
    <source>
        <dbReference type="Proteomes" id="UP000250257"/>
    </source>
</evidence>
<dbReference type="Proteomes" id="UP000250257">
    <property type="component" value="Unassembled WGS sequence"/>
</dbReference>
<evidence type="ECO:0000313" key="1">
    <source>
        <dbReference type="EMBL" id="SQC72072.1"/>
    </source>
</evidence>
<reference evidence="1 2" key="1">
    <citation type="submission" date="2018-06" db="EMBL/GenBank/DDBJ databases">
        <authorList>
            <consortium name="Pathogen Informatics"/>
            <person name="Doyle S."/>
        </authorList>
    </citation>
    <scope>NUCLEOTIDE SEQUENCE [LARGE SCALE GENOMIC DNA]</scope>
    <source>
        <strain evidence="1 2">NCTC13940</strain>
    </source>
</reference>
<sequence length="40" mass="4617">MDLKINNEINVEKVDPHVGLTQKEVSERVLEGRKTTLLNR</sequence>
<gene>
    <name evidence="1" type="ORF">NCTC13940_02786</name>
</gene>
<dbReference type="EMBL" id="UAWT01000049">
    <property type="protein sequence ID" value="SQC72072.1"/>
    <property type="molecule type" value="Genomic_DNA"/>
</dbReference>
<organism evidence="1 2">
    <name type="scientific">Listeria fleischmannii subsp. fleischmannii</name>
    <dbReference type="NCBI Taxonomy" id="1671902"/>
    <lineage>
        <taxon>Bacteria</taxon>
        <taxon>Bacillati</taxon>
        <taxon>Bacillota</taxon>
        <taxon>Bacilli</taxon>
        <taxon>Bacillales</taxon>
        <taxon>Listeriaceae</taxon>
        <taxon>Listeria</taxon>
    </lineage>
</organism>
<name>A0A2X3GUY3_9LIST</name>
<protein>
    <submittedName>
        <fullName evidence="1">Uncharacterized protein</fullName>
    </submittedName>
</protein>